<dbReference type="GO" id="GO:0033745">
    <property type="term" value="F:L-methionine-(R)-S-oxide reductase activity"/>
    <property type="evidence" value="ECO:0007669"/>
    <property type="project" value="TreeGrafter"/>
</dbReference>
<protein>
    <submittedName>
        <fullName evidence="3">Diguanylate cyclase</fullName>
    </submittedName>
</protein>
<evidence type="ECO:0000259" key="2">
    <source>
        <dbReference type="Pfam" id="PF13185"/>
    </source>
</evidence>
<organism evidence="3 4">
    <name type="scientific">Clostridium botulinum B2 450</name>
    <dbReference type="NCBI Taxonomy" id="1379739"/>
    <lineage>
        <taxon>Bacteria</taxon>
        <taxon>Bacillati</taxon>
        <taxon>Bacillota</taxon>
        <taxon>Clostridia</taxon>
        <taxon>Eubacteriales</taxon>
        <taxon>Clostridiaceae</taxon>
        <taxon>Clostridium</taxon>
    </lineage>
</organism>
<dbReference type="InterPro" id="IPR051330">
    <property type="entry name" value="Phosphatase_reg/MetRdx"/>
</dbReference>
<dbReference type="SUPFAM" id="SSF55781">
    <property type="entry name" value="GAF domain-like"/>
    <property type="match status" value="1"/>
</dbReference>
<evidence type="ECO:0000313" key="3">
    <source>
        <dbReference type="EMBL" id="KIS24698.1"/>
    </source>
</evidence>
<dbReference type="InterPro" id="IPR003018">
    <property type="entry name" value="GAF"/>
</dbReference>
<sequence length="165" mass="18649">MFILEDFKGLTEEQKYENMLLFLKGQLLGEKDVIANLSNASAIIMALTDNLNWAGFYLMKDEELVLGPFQGMPACNRIKIGKGVCGVAISSRQIQRINDVHKFEGHIACDSLTNSELVVPIIKEDKVLGVLDLDSIEFGRFTELEEKYFGKFVQILVENIDWSEK</sequence>
<dbReference type="Gene3D" id="3.30.450.40">
    <property type="match status" value="1"/>
</dbReference>
<dbReference type="InterPro" id="IPR029016">
    <property type="entry name" value="GAF-like_dom_sf"/>
</dbReference>
<dbReference type="PANTHER" id="PTHR21021">
    <property type="entry name" value="GAF/PUTATIVE CYTOSKELETAL PROTEIN"/>
    <property type="match status" value="1"/>
</dbReference>
<proteinExistence type="inferred from homology"/>
<comment type="caution">
    <text evidence="3">The sequence shown here is derived from an EMBL/GenBank/DDBJ whole genome shotgun (WGS) entry which is preliminary data.</text>
</comment>
<dbReference type="GO" id="GO:0005829">
    <property type="term" value="C:cytosol"/>
    <property type="evidence" value="ECO:0007669"/>
    <property type="project" value="TreeGrafter"/>
</dbReference>
<name>A0A0D1A1L1_CLOBO</name>
<dbReference type="PATRIC" id="fig|1379739.3.peg.3262"/>
<evidence type="ECO:0000313" key="4">
    <source>
        <dbReference type="Proteomes" id="UP000032250"/>
    </source>
</evidence>
<dbReference type="Proteomes" id="UP000032250">
    <property type="component" value="Unassembled WGS sequence"/>
</dbReference>
<feature type="domain" description="GAF" evidence="2">
    <location>
        <begin position="51"/>
        <end position="150"/>
    </location>
</feature>
<evidence type="ECO:0000256" key="1">
    <source>
        <dbReference type="ARBA" id="ARBA00038454"/>
    </source>
</evidence>
<dbReference type="AlphaFoldDB" id="A0A0D1A1L1"/>
<dbReference type="RefSeq" id="WP_003484044.1">
    <property type="nucleotide sequence ID" value="NZ_JXSU01000007.1"/>
</dbReference>
<accession>A0A0D1A1L1</accession>
<dbReference type="OrthoDB" id="9796252at2"/>
<comment type="similarity">
    <text evidence="1">Belongs to the free Met sulfoxide reductase family.</text>
</comment>
<dbReference type="HOGENOM" id="CLU_077738_2_0_9"/>
<dbReference type="PANTHER" id="PTHR21021:SF15">
    <property type="entry name" value="FREE METHIONINE-R-SULFOXIDE REDUCTASE"/>
    <property type="match status" value="1"/>
</dbReference>
<dbReference type="PROSITE" id="PS01320">
    <property type="entry name" value="UPF0067"/>
    <property type="match status" value="1"/>
</dbReference>
<gene>
    <name evidence="3" type="ORF">N495_14345</name>
</gene>
<dbReference type="Pfam" id="PF13185">
    <property type="entry name" value="GAF_2"/>
    <property type="match status" value="1"/>
</dbReference>
<dbReference type="EMBL" id="JXSU01000007">
    <property type="protein sequence ID" value="KIS24698.1"/>
    <property type="molecule type" value="Genomic_DNA"/>
</dbReference>
<reference evidence="3 4" key="1">
    <citation type="submission" date="2014-06" db="EMBL/GenBank/DDBJ databases">
        <title>Genome characterization of distinct group I Clostridium botulinum lineages.</title>
        <authorList>
            <person name="Giordani F."/>
            <person name="Anselmo A."/>
            <person name="Fillo S."/>
            <person name="Palozzi A.M."/>
            <person name="Fortunato A."/>
            <person name="Gentile B."/>
            <person name="Ciammaruconi A."/>
            <person name="Anniballi F."/>
            <person name="De Medici D."/>
            <person name="Lista F."/>
        </authorList>
    </citation>
    <scope>NUCLEOTIDE SEQUENCE [LARGE SCALE GENOMIC DNA]</scope>
    <source>
        <strain evidence="3 4">B2 450</strain>
    </source>
</reference>
<dbReference type="FunFam" id="3.30.450.40:FF:000008">
    <property type="entry name" value="GAF domain-containing proteins"/>
    <property type="match status" value="1"/>
</dbReference>
<dbReference type="InterPro" id="IPR000614">
    <property type="entry name" value="FRMsr_CS"/>
</dbReference>